<keyword evidence="2" id="KW-1185">Reference proteome</keyword>
<comment type="caution">
    <text evidence="1">The sequence shown here is derived from an EMBL/GenBank/DDBJ whole genome shotgun (WGS) entry which is preliminary data.</text>
</comment>
<evidence type="ECO:0000313" key="1">
    <source>
        <dbReference type="EMBL" id="CAD6184917.1"/>
    </source>
</evidence>
<dbReference type="OrthoDB" id="5800150at2759"/>
<reference evidence="1" key="1">
    <citation type="submission" date="2020-10" db="EMBL/GenBank/DDBJ databases">
        <authorList>
            <person name="Kikuchi T."/>
        </authorList>
    </citation>
    <scope>NUCLEOTIDE SEQUENCE</scope>
    <source>
        <strain evidence="1">NKZ352</strain>
    </source>
</reference>
<dbReference type="InterPro" id="IPR035979">
    <property type="entry name" value="RBD_domain_sf"/>
</dbReference>
<protein>
    <recommendedName>
        <fullName evidence="3">RRM domain-containing protein</fullName>
    </recommendedName>
</protein>
<name>A0A8S1GN48_9PELO</name>
<dbReference type="Gene3D" id="3.30.70.330">
    <property type="match status" value="1"/>
</dbReference>
<dbReference type="SUPFAM" id="SSF54928">
    <property type="entry name" value="RNA-binding domain, RBD"/>
    <property type="match status" value="1"/>
</dbReference>
<gene>
    <name evidence="1" type="ORF">CAUJ_LOCUS836</name>
</gene>
<dbReference type="AlphaFoldDB" id="A0A8S1GN48"/>
<evidence type="ECO:0008006" key="3">
    <source>
        <dbReference type="Google" id="ProtNLM"/>
    </source>
</evidence>
<sequence length="286" mass="32042">MAPEEEKFSPRLCDFAIEWAMICTINDRDDLAVKNLQDFSGWFMENLKREAVQIGVALNYEPLPVMITYSTPNNINSCHEAYKNVLKYHPEVTFVVHVLPGQGSNEHVWMKGLAERYGLIRQGVLYENTITRFGGLEISGVFRNMVQWITRSGLHLVRPGPTMCSIRVGGGKEPTVKQLKFNHGDIQEAVNAGLHSSKSPQNNISNILVSGYPSMHNQFGVAQLLTPFRVIGVIQRSDGTAIVEMENVFHAIQAAKTLNGKILDRNHTLKVEPLNELTREKLAAMT</sequence>
<organism evidence="1 2">
    <name type="scientific">Caenorhabditis auriculariae</name>
    <dbReference type="NCBI Taxonomy" id="2777116"/>
    <lineage>
        <taxon>Eukaryota</taxon>
        <taxon>Metazoa</taxon>
        <taxon>Ecdysozoa</taxon>
        <taxon>Nematoda</taxon>
        <taxon>Chromadorea</taxon>
        <taxon>Rhabditida</taxon>
        <taxon>Rhabditina</taxon>
        <taxon>Rhabditomorpha</taxon>
        <taxon>Rhabditoidea</taxon>
        <taxon>Rhabditidae</taxon>
        <taxon>Peloderinae</taxon>
        <taxon>Caenorhabditis</taxon>
    </lineage>
</organism>
<proteinExistence type="predicted"/>
<dbReference type="GO" id="GO:0003676">
    <property type="term" value="F:nucleic acid binding"/>
    <property type="evidence" value="ECO:0007669"/>
    <property type="project" value="InterPro"/>
</dbReference>
<evidence type="ECO:0000313" key="2">
    <source>
        <dbReference type="Proteomes" id="UP000835052"/>
    </source>
</evidence>
<dbReference type="EMBL" id="CAJGYM010000001">
    <property type="protein sequence ID" value="CAD6184917.1"/>
    <property type="molecule type" value="Genomic_DNA"/>
</dbReference>
<dbReference type="InterPro" id="IPR012677">
    <property type="entry name" value="Nucleotide-bd_a/b_plait_sf"/>
</dbReference>
<accession>A0A8S1GN48</accession>
<dbReference type="Proteomes" id="UP000835052">
    <property type="component" value="Unassembled WGS sequence"/>
</dbReference>